<sequence length="42" mass="4672">MLAGNVPSEKLYVKNGFTVVQALTLHYDDIGDQDAKVLEYCI</sequence>
<dbReference type="EMBL" id="JAQSFA010000039">
    <property type="protein sequence ID" value="MEE6701907.1"/>
    <property type="molecule type" value="Genomic_DNA"/>
</dbReference>
<comment type="caution">
    <text evidence="1">The sequence shown here is derived from an EMBL/GenBank/DDBJ whole genome shotgun (WGS) entry which is preliminary data.</text>
</comment>
<name>A0ABU7SV06_9LACO</name>
<accession>A0ABU7SV06</accession>
<dbReference type="Proteomes" id="UP001335665">
    <property type="component" value="Unassembled WGS sequence"/>
</dbReference>
<protein>
    <recommendedName>
        <fullName evidence="3">N-acetyltransferase domain-containing protein</fullName>
    </recommendedName>
</protein>
<dbReference type="RefSeq" id="WP_331192360.1">
    <property type="nucleotide sequence ID" value="NZ_JAQSEN010000031.1"/>
</dbReference>
<evidence type="ECO:0008006" key="3">
    <source>
        <dbReference type="Google" id="ProtNLM"/>
    </source>
</evidence>
<evidence type="ECO:0000313" key="1">
    <source>
        <dbReference type="EMBL" id="MEE6701907.1"/>
    </source>
</evidence>
<gene>
    <name evidence="1" type="ORF">PS396_09090</name>
</gene>
<organism evidence="1 2">
    <name type="scientific">Limosilactobacillus pontis</name>
    <dbReference type="NCBI Taxonomy" id="35787"/>
    <lineage>
        <taxon>Bacteria</taxon>
        <taxon>Bacillati</taxon>
        <taxon>Bacillota</taxon>
        <taxon>Bacilli</taxon>
        <taxon>Lactobacillales</taxon>
        <taxon>Lactobacillaceae</taxon>
        <taxon>Limosilactobacillus</taxon>
    </lineage>
</organism>
<evidence type="ECO:0000313" key="2">
    <source>
        <dbReference type="Proteomes" id="UP001335665"/>
    </source>
</evidence>
<reference evidence="1 2" key="1">
    <citation type="submission" date="2023-02" db="EMBL/GenBank/DDBJ databases">
        <title>The predominant lactic acid bacteria and yeasts involved in the spontaneous fermentation of millet during the production of the traditional porridge Hausa koko in Ghana.</title>
        <authorList>
            <person name="Atter A."/>
            <person name="Diaz M."/>
        </authorList>
    </citation>
    <scope>NUCLEOTIDE SEQUENCE [LARGE SCALE GENOMIC DNA]</scope>
    <source>
        <strain evidence="1 2">FI11552</strain>
    </source>
</reference>
<keyword evidence="2" id="KW-1185">Reference proteome</keyword>
<proteinExistence type="predicted"/>